<feature type="region of interest" description="Disordered" evidence="1">
    <location>
        <begin position="1"/>
        <end position="34"/>
    </location>
</feature>
<comment type="caution">
    <text evidence="2">The sequence shown here is derived from an EMBL/GenBank/DDBJ whole genome shotgun (WGS) entry which is preliminary data.</text>
</comment>
<reference evidence="2 3" key="1">
    <citation type="journal article" date="2015" name="Genome Biol.">
        <title>Comparative genomics of Steinernema reveals deeply conserved gene regulatory networks.</title>
        <authorList>
            <person name="Dillman A.R."/>
            <person name="Macchietto M."/>
            <person name="Porter C.F."/>
            <person name="Rogers A."/>
            <person name="Williams B."/>
            <person name="Antoshechkin I."/>
            <person name="Lee M.M."/>
            <person name="Goodwin Z."/>
            <person name="Lu X."/>
            <person name="Lewis E.E."/>
            <person name="Goodrich-Blair H."/>
            <person name="Stock S.P."/>
            <person name="Adams B.J."/>
            <person name="Sternberg P.W."/>
            <person name="Mortazavi A."/>
        </authorList>
    </citation>
    <scope>NUCLEOTIDE SEQUENCE [LARGE SCALE GENOMIC DNA]</scope>
    <source>
        <strain evidence="2 3">ALL</strain>
    </source>
</reference>
<dbReference type="EMBL" id="AZBU02000010">
    <property type="protein sequence ID" value="TKR62966.1"/>
    <property type="molecule type" value="Genomic_DNA"/>
</dbReference>
<protein>
    <submittedName>
        <fullName evidence="2">Uncharacterized protein</fullName>
    </submittedName>
</protein>
<gene>
    <name evidence="2" type="ORF">L596_026860</name>
</gene>
<evidence type="ECO:0000313" key="2">
    <source>
        <dbReference type="EMBL" id="TKR62966.1"/>
    </source>
</evidence>
<sequence>MNAETVSHSSNAINCAHTPPIPANLSAKRKRRPPAQSGTLNFLLAARCLRTTPILSAIKVILTFSTLNRPSAAGMSSNTNVRLFQANCK</sequence>
<reference evidence="2 3" key="2">
    <citation type="journal article" date="2019" name="G3 (Bethesda)">
        <title>Hybrid Assembly of the Genome of the Entomopathogenic Nematode Steinernema carpocapsae Identifies the X-Chromosome.</title>
        <authorList>
            <person name="Serra L."/>
            <person name="Macchietto M."/>
            <person name="Macias-Munoz A."/>
            <person name="McGill C.J."/>
            <person name="Rodriguez I.M."/>
            <person name="Rodriguez B."/>
            <person name="Murad R."/>
            <person name="Mortazavi A."/>
        </authorList>
    </citation>
    <scope>NUCLEOTIDE SEQUENCE [LARGE SCALE GENOMIC DNA]</scope>
    <source>
        <strain evidence="2 3">ALL</strain>
    </source>
</reference>
<evidence type="ECO:0000313" key="3">
    <source>
        <dbReference type="Proteomes" id="UP000298663"/>
    </source>
</evidence>
<keyword evidence="3" id="KW-1185">Reference proteome</keyword>
<dbReference type="STRING" id="34508.A0A4U5M2L5"/>
<evidence type="ECO:0000256" key="1">
    <source>
        <dbReference type="SAM" id="MobiDB-lite"/>
    </source>
</evidence>
<accession>A0A4U5M2L5</accession>
<organism evidence="2 3">
    <name type="scientific">Steinernema carpocapsae</name>
    <name type="common">Entomopathogenic nematode</name>
    <dbReference type="NCBI Taxonomy" id="34508"/>
    <lineage>
        <taxon>Eukaryota</taxon>
        <taxon>Metazoa</taxon>
        <taxon>Ecdysozoa</taxon>
        <taxon>Nematoda</taxon>
        <taxon>Chromadorea</taxon>
        <taxon>Rhabditida</taxon>
        <taxon>Tylenchina</taxon>
        <taxon>Panagrolaimomorpha</taxon>
        <taxon>Strongyloidoidea</taxon>
        <taxon>Steinernematidae</taxon>
        <taxon>Steinernema</taxon>
    </lineage>
</organism>
<feature type="compositionally biased region" description="Polar residues" evidence="1">
    <location>
        <begin position="1"/>
        <end position="13"/>
    </location>
</feature>
<dbReference type="Proteomes" id="UP000298663">
    <property type="component" value="Unassembled WGS sequence"/>
</dbReference>
<name>A0A4U5M2L5_STECR</name>
<proteinExistence type="predicted"/>
<dbReference type="AlphaFoldDB" id="A0A4U5M2L5"/>